<dbReference type="AlphaFoldDB" id="A0A7V4DGS2"/>
<dbReference type="EMBL" id="DTEN01000157">
    <property type="protein sequence ID" value="HGI74822.1"/>
    <property type="molecule type" value="Genomic_DNA"/>
</dbReference>
<reference evidence="1" key="1">
    <citation type="journal article" date="2020" name="mSystems">
        <title>Genome- and Community-Level Interaction Insights into Carbon Utilization and Element Cycling Functions of Hydrothermarchaeota in Hydrothermal Sediment.</title>
        <authorList>
            <person name="Zhou Z."/>
            <person name="Liu Y."/>
            <person name="Xu W."/>
            <person name="Pan J."/>
            <person name="Luo Z.H."/>
            <person name="Li M."/>
        </authorList>
    </citation>
    <scope>NUCLEOTIDE SEQUENCE [LARGE SCALE GENOMIC DNA]</scope>
    <source>
        <strain evidence="1">SpSt-716</strain>
    </source>
</reference>
<proteinExistence type="predicted"/>
<comment type="caution">
    <text evidence="1">The sequence shown here is derived from an EMBL/GenBank/DDBJ whole genome shotgun (WGS) entry which is preliminary data.</text>
</comment>
<name>A0A7V4DGS2_9BACT</name>
<accession>A0A7V4DGS2</accession>
<sequence>MAFRVPHMIWICTIVTVCRKNDGTRYPLVLCRYPMEYADSFSHQLLNIKIWHQAFFRYLPPTPAW</sequence>
<organism evidence="1">
    <name type="scientific">Candidatus Caldatribacterium californiense</name>
    <dbReference type="NCBI Taxonomy" id="1454726"/>
    <lineage>
        <taxon>Bacteria</taxon>
        <taxon>Pseudomonadati</taxon>
        <taxon>Atribacterota</taxon>
        <taxon>Atribacteria</taxon>
        <taxon>Atribacterales</taxon>
        <taxon>Candidatus Caldatribacteriaceae</taxon>
        <taxon>Candidatus Caldatribacterium</taxon>
    </lineage>
</organism>
<protein>
    <submittedName>
        <fullName evidence="1">Uncharacterized protein</fullName>
    </submittedName>
</protein>
<gene>
    <name evidence="1" type="ORF">ENU96_03980</name>
</gene>
<evidence type="ECO:0000313" key="1">
    <source>
        <dbReference type="EMBL" id="HGI74822.1"/>
    </source>
</evidence>